<gene>
    <name evidence="1" type="ORF">KI809_10740</name>
</gene>
<keyword evidence="2" id="KW-1185">Reference proteome</keyword>
<evidence type="ECO:0000313" key="1">
    <source>
        <dbReference type="EMBL" id="MBT0664777.1"/>
    </source>
</evidence>
<dbReference type="EMBL" id="JAHCVJ010000004">
    <property type="protein sequence ID" value="MBT0664777.1"/>
    <property type="molecule type" value="Genomic_DNA"/>
</dbReference>
<comment type="caution">
    <text evidence="1">The sequence shown here is derived from an EMBL/GenBank/DDBJ whole genome shotgun (WGS) entry which is preliminary data.</text>
</comment>
<dbReference type="Proteomes" id="UP000811899">
    <property type="component" value="Unassembled WGS sequence"/>
</dbReference>
<protein>
    <submittedName>
        <fullName evidence="1">Uncharacterized protein</fullName>
    </submittedName>
</protein>
<sequence>MLTEIQNDILSALEAIGAFKQCGVWQGDLDELLKLPQKTPSAHVVLAAGQFGKVQTVPPKSSLANLGWDVILIYQCLKDRSVSSAQGYGLIESVVKPAVKKPEDPIGGLTGLITQGGLLWPQTLELLDTVKGTTAYAIRFEIQRDIK</sequence>
<dbReference type="AlphaFoldDB" id="A0AAW4LA92"/>
<evidence type="ECO:0000313" key="2">
    <source>
        <dbReference type="Proteomes" id="UP000811899"/>
    </source>
</evidence>
<dbReference type="RefSeq" id="WP_214171561.1">
    <property type="nucleotide sequence ID" value="NZ_JAHCVJ010000004.1"/>
</dbReference>
<proteinExistence type="predicted"/>
<reference evidence="1 2" key="1">
    <citation type="submission" date="2021-05" db="EMBL/GenBank/DDBJ databases">
        <title>The draft genome of Geobacter pelophilus DSM 12255.</title>
        <authorList>
            <person name="Xu Z."/>
            <person name="Masuda Y."/>
            <person name="Itoh H."/>
            <person name="Senoo K."/>
        </authorList>
    </citation>
    <scope>NUCLEOTIDE SEQUENCE [LARGE SCALE GENOMIC DNA]</scope>
    <source>
        <strain evidence="1 2">DSM 12255</strain>
    </source>
</reference>
<accession>A0AAW4LA92</accession>
<organism evidence="1 2">
    <name type="scientific">Geoanaerobacter pelophilus</name>
    <dbReference type="NCBI Taxonomy" id="60036"/>
    <lineage>
        <taxon>Bacteria</taxon>
        <taxon>Pseudomonadati</taxon>
        <taxon>Thermodesulfobacteriota</taxon>
        <taxon>Desulfuromonadia</taxon>
        <taxon>Geobacterales</taxon>
        <taxon>Geobacteraceae</taxon>
        <taxon>Geoanaerobacter</taxon>
    </lineage>
</organism>
<name>A0AAW4LA92_9BACT</name>